<organism evidence="1">
    <name type="scientific">mine drainage metagenome</name>
    <dbReference type="NCBI Taxonomy" id="410659"/>
    <lineage>
        <taxon>unclassified sequences</taxon>
        <taxon>metagenomes</taxon>
        <taxon>ecological metagenomes</taxon>
    </lineage>
</organism>
<gene>
    <name evidence="1" type="ORF">GALL_118070</name>
</gene>
<evidence type="ECO:0000313" key="1">
    <source>
        <dbReference type="EMBL" id="OIR06010.1"/>
    </source>
</evidence>
<dbReference type="EMBL" id="MLJW01000046">
    <property type="protein sequence ID" value="OIR06010.1"/>
    <property type="molecule type" value="Genomic_DNA"/>
</dbReference>
<sequence>MLIISVKRGRWRNKGGIESGDKEFQARRPQAISRDGGRCRFCSVKLEKMHVHHKDDDHDHNSLPNLWTADELCHAVCHVGLLGKAGSITYLPAMSQEDISHLTRAIIVVIARGGKDADDARQLARYLIAKFSEPVTSTFGSCNPAELGNALLQLSDSSYNSRVTTMKDMRVLFNVDVLSKSAGSIAKVLYPKSQDDIVGDWQRIAEDIDAKAGMQA</sequence>
<proteinExistence type="predicted"/>
<comment type="caution">
    <text evidence="1">The sequence shown here is derived from an EMBL/GenBank/DDBJ whole genome shotgun (WGS) entry which is preliminary data.</text>
</comment>
<protein>
    <recommendedName>
        <fullName evidence="2">HNH endonuclease</fullName>
    </recommendedName>
</protein>
<reference evidence="1" key="1">
    <citation type="submission" date="2016-10" db="EMBL/GenBank/DDBJ databases">
        <title>Sequence of Gallionella enrichment culture.</title>
        <authorList>
            <person name="Poehlein A."/>
            <person name="Muehling M."/>
            <person name="Daniel R."/>
        </authorList>
    </citation>
    <scope>NUCLEOTIDE SEQUENCE</scope>
</reference>
<evidence type="ECO:0008006" key="2">
    <source>
        <dbReference type="Google" id="ProtNLM"/>
    </source>
</evidence>
<name>A0A1J5SCQ2_9ZZZZ</name>
<dbReference type="AlphaFoldDB" id="A0A1J5SCQ2"/>
<accession>A0A1J5SCQ2</accession>